<feature type="compositionally biased region" description="Polar residues" evidence="1">
    <location>
        <begin position="33"/>
        <end position="48"/>
    </location>
</feature>
<accession>A0A6A5VRL9</accession>
<feature type="region of interest" description="Disordered" evidence="1">
    <location>
        <begin position="1"/>
        <end position="72"/>
    </location>
</feature>
<proteinExistence type="predicted"/>
<gene>
    <name evidence="2" type="ORF">BU23DRAFT_562723</name>
</gene>
<keyword evidence="3" id="KW-1185">Reference proteome</keyword>
<dbReference type="Proteomes" id="UP000800036">
    <property type="component" value="Unassembled WGS sequence"/>
</dbReference>
<dbReference type="EMBL" id="ML976656">
    <property type="protein sequence ID" value="KAF1980353.1"/>
    <property type="molecule type" value="Genomic_DNA"/>
</dbReference>
<evidence type="ECO:0000313" key="2">
    <source>
        <dbReference type="EMBL" id="KAF1980353.1"/>
    </source>
</evidence>
<evidence type="ECO:0000256" key="1">
    <source>
        <dbReference type="SAM" id="MobiDB-lite"/>
    </source>
</evidence>
<feature type="compositionally biased region" description="Acidic residues" evidence="1">
    <location>
        <begin position="57"/>
        <end position="68"/>
    </location>
</feature>
<reference evidence="2" key="1">
    <citation type="journal article" date="2020" name="Stud. Mycol.">
        <title>101 Dothideomycetes genomes: a test case for predicting lifestyles and emergence of pathogens.</title>
        <authorList>
            <person name="Haridas S."/>
            <person name="Albert R."/>
            <person name="Binder M."/>
            <person name="Bloem J."/>
            <person name="Labutti K."/>
            <person name="Salamov A."/>
            <person name="Andreopoulos B."/>
            <person name="Baker S."/>
            <person name="Barry K."/>
            <person name="Bills G."/>
            <person name="Bluhm B."/>
            <person name="Cannon C."/>
            <person name="Castanera R."/>
            <person name="Culley D."/>
            <person name="Daum C."/>
            <person name="Ezra D."/>
            <person name="Gonzalez J."/>
            <person name="Henrissat B."/>
            <person name="Kuo A."/>
            <person name="Liang C."/>
            <person name="Lipzen A."/>
            <person name="Lutzoni F."/>
            <person name="Magnuson J."/>
            <person name="Mondo S."/>
            <person name="Nolan M."/>
            <person name="Ohm R."/>
            <person name="Pangilinan J."/>
            <person name="Park H.-J."/>
            <person name="Ramirez L."/>
            <person name="Alfaro M."/>
            <person name="Sun H."/>
            <person name="Tritt A."/>
            <person name="Yoshinaga Y."/>
            <person name="Zwiers L.-H."/>
            <person name="Turgeon B."/>
            <person name="Goodwin S."/>
            <person name="Spatafora J."/>
            <person name="Crous P."/>
            <person name="Grigoriev I."/>
        </authorList>
    </citation>
    <scope>NUCLEOTIDE SEQUENCE</scope>
    <source>
        <strain evidence="2">CBS 107.79</strain>
    </source>
</reference>
<sequence>MDYDSNLSPMFPSEQSLSRGSVRRDDYLPHFQTEPSYTSAHHASQSSRAEYGSPYDISDDISDSDDNDSVTTDIADPTIISISVTYTPPGAPRLKRHIGIDCVKLATAQQQGYAYIGRKTCTTAKAEEPEVAARGRKDAKVLVEWRKAKINGTNCYVTGDVLKTEVVIEKAGDPPLFFELELEKAEVNDPTPSNAQAPDLFGKDMGTGGRRGFLPPVKGMFSEEEVQKFEGKRVLWRVLKMARLSASCRGGGNGMGC</sequence>
<evidence type="ECO:0000313" key="3">
    <source>
        <dbReference type="Proteomes" id="UP000800036"/>
    </source>
</evidence>
<feature type="compositionally biased region" description="Polar residues" evidence="1">
    <location>
        <begin position="1"/>
        <end position="19"/>
    </location>
</feature>
<protein>
    <submittedName>
        <fullName evidence="2">Uncharacterized protein</fullName>
    </submittedName>
</protein>
<dbReference type="AlphaFoldDB" id="A0A6A5VRL9"/>
<organism evidence="2 3">
    <name type="scientific">Bimuria novae-zelandiae CBS 107.79</name>
    <dbReference type="NCBI Taxonomy" id="1447943"/>
    <lineage>
        <taxon>Eukaryota</taxon>
        <taxon>Fungi</taxon>
        <taxon>Dikarya</taxon>
        <taxon>Ascomycota</taxon>
        <taxon>Pezizomycotina</taxon>
        <taxon>Dothideomycetes</taxon>
        <taxon>Pleosporomycetidae</taxon>
        <taxon>Pleosporales</taxon>
        <taxon>Massarineae</taxon>
        <taxon>Didymosphaeriaceae</taxon>
        <taxon>Bimuria</taxon>
    </lineage>
</organism>
<name>A0A6A5VRL9_9PLEO</name>